<evidence type="ECO:0000256" key="1">
    <source>
        <dbReference type="SAM" id="MobiDB-lite"/>
    </source>
</evidence>
<dbReference type="AlphaFoldDB" id="A0A2B7YFT5"/>
<feature type="compositionally biased region" description="Low complexity" evidence="1">
    <location>
        <begin position="21"/>
        <end position="35"/>
    </location>
</feature>
<dbReference type="PANTHER" id="PTHR42051:SF1">
    <property type="entry name" value="MEIOTICALLY UP-REGULATED PROTEIN PB1A10.08"/>
    <property type="match status" value="1"/>
</dbReference>
<feature type="compositionally biased region" description="Polar residues" evidence="1">
    <location>
        <begin position="1"/>
        <end position="12"/>
    </location>
</feature>
<evidence type="ECO:0000313" key="2">
    <source>
        <dbReference type="EMBL" id="PGH19467.1"/>
    </source>
</evidence>
<dbReference type="OrthoDB" id="4181307at2759"/>
<feature type="region of interest" description="Disordered" evidence="1">
    <location>
        <begin position="159"/>
        <end position="198"/>
    </location>
</feature>
<dbReference type="EMBL" id="PDNA01000047">
    <property type="protein sequence ID" value="PGH19467.1"/>
    <property type="molecule type" value="Genomic_DNA"/>
</dbReference>
<sequence>MAHLGSSMTTEPPLQVDEKGISGIPSSTPASPPSSMQTDSIVIPSKRRSQISLLTSAKPNSTRERTSMAPRIWSSPAVGRHAIPTSVAMLLEATSIPRPRKRSADRRLREPAVVDDENLDETLFETSKTELNDGNMTSKTLLDILLDSTDAFEDGKSIMGDEFSLSPRSSSLGSIPSLENDSTLSTPFSDPPTPPSLTQRTLLCRKQRLLSLCEDCAEDHPLRPSSPVNISLESTISVRPINEDKLRSSSHFPSLGAVFKSNLTASLRALKSAAQTVSNFTAPSVRSKDFLTRSLFAFNPELTDEKRPFLTRSPPSPALRRYLNPAPARPVDIQIYCESPRLSLTKPRSCRTSIQMQTYNWSDSGSPLDYYVANDQQQGGDSFVPRPREPRENGDFLRIIVLEINMRRQGKLRDDKPGRARMWLPPRQAVPVSKATLNSCDGVPSRWVGITIDQVV</sequence>
<proteinExistence type="predicted"/>
<comment type="caution">
    <text evidence="2">The sequence shown here is derived from an EMBL/GenBank/DDBJ whole genome shotgun (WGS) entry which is preliminary data.</text>
</comment>
<evidence type="ECO:0000313" key="3">
    <source>
        <dbReference type="Proteomes" id="UP000224634"/>
    </source>
</evidence>
<keyword evidence="3" id="KW-1185">Reference proteome</keyword>
<name>A0A2B7YFT5_POLH7</name>
<feature type="compositionally biased region" description="Low complexity" evidence="1">
    <location>
        <begin position="164"/>
        <end position="188"/>
    </location>
</feature>
<reference evidence="2 3" key="1">
    <citation type="submission" date="2017-10" db="EMBL/GenBank/DDBJ databases">
        <title>Comparative genomics in systemic dimorphic fungi from Ajellomycetaceae.</title>
        <authorList>
            <person name="Munoz J.F."/>
            <person name="Mcewen J.G."/>
            <person name="Clay O.K."/>
            <person name="Cuomo C.A."/>
        </authorList>
    </citation>
    <scope>NUCLEOTIDE SEQUENCE [LARGE SCALE GENOMIC DNA]</scope>
    <source>
        <strain evidence="2 3">UAMH7299</strain>
    </source>
</reference>
<feature type="region of interest" description="Disordered" evidence="1">
    <location>
        <begin position="1"/>
        <end position="68"/>
    </location>
</feature>
<feature type="compositionally biased region" description="Polar residues" evidence="1">
    <location>
        <begin position="50"/>
        <end position="60"/>
    </location>
</feature>
<dbReference type="PANTHER" id="PTHR42051">
    <property type="entry name" value="MEIOTICALLY UP-REGULATED PROTEIN PB1A10.08"/>
    <property type="match status" value="1"/>
</dbReference>
<dbReference type="Proteomes" id="UP000224634">
    <property type="component" value="Unassembled WGS sequence"/>
</dbReference>
<organism evidence="2 3">
    <name type="scientific">Polytolypa hystricis (strain UAMH7299)</name>
    <dbReference type="NCBI Taxonomy" id="1447883"/>
    <lineage>
        <taxon>Eukaryota</taxon>
        <taxon>Fungi</taxon>
        <taxon>Dikarya</taxon>
        <taxon>Ascomycota</taxon>
        <taxon>Pezizomycotina</taxon>
        <taxon>Eurotiomycetes</taxon>
        <taxon>Eurotiomycetidae</taxon>
        <taxon>Onygenales</taxon>
        <taxon>Onygenales incertae sedis</taxon>
        <taxon>Polytolypa</taxon>
    </lineage>
</organism>
<dbReference type="InterPro" id="IPR034443">
    <property type="entry name" value="PB1A10.08"/>
</dbReference>
<accession>A0A2B7YFT5</accession>
<gene>
    <name evidence="2" type="ORF">AJ80_03968</name>
</gene>
<protein>
    <submittedName>
        <fullName evidence="2">Uncharacterized protein</fullName>
    </submittedName>
</protein>